<organism evidence="2 3">
    <name type="scientific">Cotesia glomerata</name>
    <name type="common">Lepidopteran parasitic wasp</name>
    <name type="synonym">Apanteles glomeratus</name>
    <dbReference type="NCBI Taxonomy" id="32391"/>
    <lineage>
        <taxon>Eukaryota</taxon>
        <taxon>Metazoa</taxon>
        <taxon>Ecdysozoa</taxon>
        <taxon>Arthropoda</taxon>
        <taxon>Hexapoda</taxon>
        <taxon>Insecta</taxon>
        <taxon>Pterygota</taxon>
        <taxon>Neoptera</taxon>
        <taxon>Endopterygota</taxon>
        <taxon>Hymenoptera</taxon>
        <taxon>Apocrita</taxon>
        <taxon>Ichneumonoidea</taxon>
        <taxon>Braconidae</taxon>
        <taxon>Microgastrinae</taxon>
        <taxon>Cotesia</taxon>
    </lineage>
</organism>
<evidence type="ECO:0000313" key="3">
    <source>
        <dbReference type="Proteomes" id="UP000826195"/>
    </source>
</evidence>
<reference evidence="2 3" key="1">
    <citation type="journal article" date="2021" name="J. Hered.">
        <title>A chromosome-level genome assembly of the parasitoid wasp, Cotesia glomerata (Hymenoptera: Braconidae).</title>
        <authorList>
            <person name="Pinto B.J."/>
            <person name="Weis J.J."/>
            <person name="Gamble T."/>
            <person name="Ode P.J."/>
            <person name="Paul R."/>
            <person name="Zaspel J.M."/>
        </authorList>
    </citation>
    <scope>NUCLEOTIDE SEQUENCE [LARGE SCALE GENOMIC DNA]</scope>
    <source>
        <strain evidence="2">CgM1</strain>
    </source>
</reference>
<dbReference type="EMBL" id="JAHXZJ010001119">
    <property type="protein sequence ID" value="KAH0554098.1"/>
    <property type="molecule type" value="Genomic_DNA"/>
</dbReference>
<comment type="caution">
    <text evidence="2">The sequence shown here is derived from an EMBL/GenBank/DDBJ whole genome shotgun (WGS) entry which is preliminary data.</text>
</comment>
<feature type="compositionally biased region" description="Basic and acidic residues" evidence="1">
    <location>
        <begin position="55"/>
        <end position="74"/>
    </location>
</feature>
<evidence type="ECO:0000256" key="1">
    <source>
        <dbReference type="SAM" id="MobiDB-lite"/>
    </source>
</evidence>
<gene>
    <name evidence="2" type="ORF">KQX54_007592</name>
</gene>
<accession>A0AAV7IKI3</accession>
<proteinExistence type="predicted"/>
<sequence>MGSPRDKVLPWDWDREPEQRMSVHTIHVHTTTPSLRGVSYNTSVQRKTTTRRRGIKETRNKEPRWKTRRNKESYRNVIPET</sequence>
<protein>
    <submittedName>
        <fullName evidence="2">Uncharacterized protein</fullName>
    </submittedName>
</protein>
<dbReference type="AlphaFoldDB" id="A0AAV7IKI3"/>
<dbReference type="Proteomes" id="UP000826195">
    <property type="component" value="Unassembled WGS sequence"/>
</dbReference>
<evidence type="ECO:0000313" key="2">
    <source>
        <dbReference type="EMBL" id="KAH0554098.1"/>
    </source>
</evidence>
<keyword evidence="3" id="KW-1185">Reference proteome</keyword>
<name>A0AAV7IKI3_COTGL</name>
<feature type="region of interest" description="Disordered" evidence="1">
    <location>
        <begin position="41"/>
        <end position="81"/>
    </location>
</feature>